<organism evidence="2 4">
    <name type="scientific">Lactobacillus helveticus</name>
    <name type="common">Lactobacillus suntoryeus</name>
    <dbReference type="NCBI Taxonomy" id="1587"/>
    <lineage>
        <taxon>Bacteria</taxon>
        <taxon>Bacillati</taxon>
        <taxon>Bacillota</taxon>
        <taxon>Bacilli</taxon>
        <taxon>Lactobacillales</taxon>
        <taxon>Lactobacillaceae</taxon>
        <taxon>Lactobacillus</taxon>
    </lineage>
</organism>
<evidence type="ECO:0000313" key="1">
    <source>
        <dbReference type="EMBL" id="AUI73858.1"/>
    </source>
</evidence>
<evidence type="ECO:0000313" key="4">
    <source>
        <dbReference type="Proteomes" id="UP000430466"/>
    </source>
</evidence>
<evidence type="ECO:0000313" key="3">
    <source>
        <dbReference type="Proteomes" id="UP000234562"/>
    </source>
</evidence>
<dbReference type="Proteomes" id="UP000430466">
    <property type="component" value="Unassembled WGS sequence"/>
</dbReference>
<reference evidence="1" key="2">
    <citation type="journal article" date="2018" name="Front. Microbiol.">
        <title>Comparative Genomics of Completely Sequenced Lactobacillus helveticus Genomes Provides Insights into Strain-Specific Genes and Resolves Metagenomics Data Down to the Strain Level.</title>
        <authorList>
            <person name="Schmid M."/>
            <person name="Muri J."/>
            <person name="Melidis D."/>
            <person name="Varadarajan A.R."/>
            <person name="Somerville V."/>
            <person name="Wicki A."/>
            <person name="Moser A."/>
            <person name="Bourqui M."/>
            <person name="Wenzel C."/>
            <person name="Eugster-Meier E."/>
            <person name="Frey J.E."/>
            <person name="Irmler S."/>
            <person name="Ahrens C.H."/>
        </authorList>
    </citation>
    <scope>NUCLEOTIDE SEQUENCE</scope>
    <source>
        <strain evidence="1">FAM8105</strain>
    </source>
</reference>
<gene>
    <name evidence="2" type="ORF">GDZ32_04015</name>
    <name evidence="1" type="ORF">Lh8105_02850</name>
</gene>
<sequence>MNIKYPKTELMVVLGSKVYPLYVTATTEEIENNMQITSREDFLTFKTAIKKDHGNGLWYPGCDTNPYWTDWTVKKNAIKSFVKLPEPQVKINYDYNEEDF</sequence>
<proteinExistence type="predicted"/>
<dbReference type="AlphaFoldDB" id="A0A2V4EFW2"/>
<dbReference type="EMBL" id="CP015496">
    <property type="protein sequence ID" value="AUI73858.1"/>
    <property type="molecule type" value="Genomic_DNA"/>
</dbReference>
<dbReference type="EMBL" id="WHOE01000024">
    <property type="protein sequence ID" value="MPW14183.1"/>
    <property type="molecule type" value="Genomic_DNA"/>
</dbReference>
<dbReference type="Proteomes" id="UP000234562">
    <property type="component" value="Chromosome"/>
</dbReference>
<reference evidence="3" key="1">
    <citation type="submission" date="2016-05" db="EMBL/GenBank/DDBJ databases">
        <title>Genome sequence of Lactobacillus helveticus FAM8105.</title>
        <authorList>
            <person name="Ahrens C."/>
            <person name="Schmid M."/>
        </authorList>
    </citation>
    <scope>NUCLEOTIDE SEQUENCE [LARGE SCALE GENOMIC DNA]</scope>
    <source>
        <strain evidence="3">FAM8105</strain>
    </source>
</reference>
<reference evidence="2 4" key="3">
    <citation type="submission" date="2019-10" db="EMBL/GenBank/DDBJ databases">
        <title>Draft genome sequences of Lactobacillus strains.</title>
        <authorList>
            <person name="Cho G.-S."/>
            <person name="Fagbemigun O."/>
            <person name="Brinks E."/>
            <person name="Franz C.M.A.P."/>
        </authorList>
    </citation>
    <scope>NUCLEOTIDE SEQUENCE [LARGE SCALE GENOMIC DNA]</scope>
    <source>
        <strain evidence="2 4">313</strain>
    </source>
</reference>
<dbReference type="RefSeq" id="WP_101853766.1">
    <property type="nucleotide sequence ID" value="NZ_CP015496.1"/>
</dbReference>
<accession>A0A2V4EFW2</accession>
<evidence type="ECO:0000313" key="2">
    <source>
        <dbReference type="EMBL" id="MPW14183.1"/>
    </source>
</evidence>
<name>A0A2V4EFW2_LACHE</name>
<protein>
    <submittedName>
        <fullName evidence="2">Uncharacterized protein</fullName>
    </submittedName>
</protein>